<organism evidence="2 3">
    <name type="scientific">Rouxiella aceris</name>
    <dbReference type="NCBI Taxonomy" id="2703884"/>
    <lineage>
        <taxon>Bacteria</taxon>
        <taxon>Pseudomonadati</taxon>
        <taxon>Pseudomonadota</taxon>
        <taxon>Gammaproteobacteria</taxon>
        <taxon>Enterobacterales</taxon>
        <taxon>Yersiniaceae</taxon>
        <taxon>Rouxiella</taxon>
    </lineage>
</organism>
<feature type="compositionally biased region" description="Basic and acidic residues" evidence="1">
    <location>
        <begin position="930"/>
        <end position="949"/>
    </location>
</feature>
<name>A0A848ME48_9GAMM</name>
<evidence type="ECO:0000313" key="2">
    <source>
        <dbReference type="EMBL" id="NMP25363.1"/>
    </source>
</evidence>
<dbReference type="EMBL" id="JAADJU010000001">
    <property type="protein sequence ID" value="NMP25363.1"/>
    <property type="molecule type" value="Genomic_DNA"/>
</dbReference>
<keyword evidence="3" id="KW-1185">Reference proteome</keyword>
<comment type="caution">
    <text evidence="2">The sequence shown here is derived from an EMBL/GenBank/DDBJ whole genome shotgun (WGS) entry which is preliminary data.</text>
</comment>
<protein>
    <submittedName>
        <fullName evidence="2">Uncharacterized protein</fullName>
    </submittedName>
</protein>
<proteinExistence type="predicted"/>
<reference evidence="2 3" key="1">
    <citation type="submission" date="2020-01" db="EMBL/GenBank/DDBJ databases">
        <authorList>
            <person name="Lee S.D."/>
        </authorList>
    </citation>
    <scope>NUCLEOTIDE SEQUENCE [LARGE SCALE GENOMIC DNA]</scope>
    <source>
        <strain evidence="2 3">SAP-1</strain>
    </source>
</reference>
<evidence type="ECO:0000313" key="3">
    <source>
        <dbReference type="Proteomes" id="UP000585363"/>
    </source>
</evidence>
<evidence type="ECO:0000256" key="1">
    <source>
        <dbReference type="SAM" id="MobiDB-lite"/>
    </source>
</evidence>
<sequence>MNTSTGKIADTYVSYDDYTPAGLATISDPAGNTVLFYGKNHKKDNNSQLVMRIPTDNVAKVAAFNEPIVGQPVVLVSPQQTKSNSRFAGKIYITTKTSLHALTFGPREITPLWSFPLPFSSDEISNAGMAIDGDGAIIISSKQNGLVAVTPQGEQKWVEHRLPYQGQFMGCQPVIDDNGLIYSARSSKRADNSFTSSLFATNSKDGSFKAELFPISQWAIQPECENITLSEQERINLVVRGQPKGLKLDAIQVSSSKPVTPLTEIQDHQLLDWSALLNDTRGSLAKNGPDYSNLMITHLSDLAVGTGSELVYLRGNDDDGTADRIWPTYQSDFARSGVQTEGQNNVPRPIIKAEGKPEANKPMTLIGNPTTGYDGEKLATLWKQLSQYGTETKLPDWAVAEGNRLKLTPPANVYAADYRFRFNAGDKLVTRSTDYKIQVPVYSNVPQPVITPGGVAEGGKTMTLTGTPIQGIDGSDLSINWKQLSQYGSETNLPDWATVEGNKLKLTLPAYTYANEYSFRFYAGDKLVKRSVDYKIQVPGYTNVSPPVITPSGVAEGGKTMTLTGSPIKGLDGSNLATTWKQVTQYGSEISLPNWATVEGNTLKLTLPASTYANDYNFRFKVSDKLVSREVDYQVKLPAYSNIATPVITPSGAAEGGKEMILTATPTEGVDGSKLTIVWKEMYSSSYEGSLPKWATAEGNKLKLQLPPSAYANEFTFRVKVSDKLVTRDQDYKIKVPVYANFPEPTVTPSQAGEIMGGQEVSLTGMPIVDISGTALSVEWGYSTSDTCGKYDAKLPSWATVENKNQLKLTLPQGKGKHIFNFRVSDGRLERCGSYTVDVPAYTNIVAPTITPKGTPAGGKLMELIGAPTKGLNGRNLKLVWSYIDYFGNKQSLPEWAVPVSEVLKITPPVSELLSSYTFQLEVSEPSSTKSDEGRQPRTVEYKIDVPAS</sequence>
<gene>
    <name evidence="2" type="ORF">GW590_00465</name>
</gene>
<reference evidence="2 3" key="2">
    <citation type="submission" date="2020-06" db="EMBL/GenBank/DDBJ databases">
        <title>Polyphasic characterization of a Rahnella strain isolated from tree sap.</title>
        <authorList>
            <person name="Kim I.S."/>
        </authorList>
    </citation>
    <scope>NUCLEOTIDE SEQUENCE [LARGE SCALE GENOMIC DNA]</scope>
    <source>
        <strain evidence="2 3">SAP-1</strain>
    </source>
</reference>
<feature type="region of interest" description="Disordered" evidence="1">
    <location>
        <begin position="924"/>
        <end position="949"/>
    </location>
</feature>
<dbReference type="RefSeq" id="WP_169401071.1">
    <property type="nucleotide sequence ID" value="NZ_JAADJU010000001.1"/>
</dbReference>
<accession>A0A848ME48</accession>
<dbReference type="Proteomes" id="UP000585363">
    <property type="component" value="Unassembled WGS sequence"/>
</dbReference>
<dbReference type="AlphaFoldDB" id="A0A848ME48"/>